<dbReference type="Pfam" id="PF01521">
    <property type="entry name" value="Fe-S_biosyn"/>
    <property type="match status" value="1"/>
</dbReference>
<organism evidence="2 3">
    <name type="scientific">Hyella patelloides LEGE 07179</name>
    <dbReference type="NCBI Taxonomy" id="945734"/>
    <lineage>
        <taxon>Bacteria</taxon>
        <taxon>Bacillati</taxon>
        <taxon>Cyanobacteriota</taxon>
        <taxon>Cyanophyceae</taxon>
        <taxon>Pleurocapsales</taxon>
        <taxon>Hyellaceae</taxon>
        <taxon>Hyella</taxon>
    </lineage>
</organism>
<evidence type="ECO:0000313" key="2">
    <source>
        <dbReference type="EMBL" id="VEP12486.1"/>
    </source>
</evidence>
<dbReference type="GO" id="GO:0016226">
    <property type="term" value="P:iron-sulfur cluster assembly"/>
    <property type="evidence" value="ECO:0007669"/>
    <property type="project" value="InterPro"/>
</dbReference>
<name>A0A563VM11_9CYAN</name>
<keyword evidence="3" id="KW-1185">Reference proteome</keyword>
<dbReference type="Gene3D" id="2.60.300.12">
    <property type="entry name" value="HesB-like domain"/>
    <property type="match status" value="1"/>
</dbReference>
<dbReference type="NCBIfam" id="TIGR00049">
    <property type="entry name" value="iron-sulfur cluster assembly accessory protein"/>
    <property type="match status" value="1"/>
</dbReference>
<evidence type="ECO:0000259" key="1">
    <source>
        <dbReference type="Pfam" id="PF01521"/>
    </source>
</evidence>
<dbReference type="Proteomes" id="UP000320055">
    <property type="component" value="Unassembled WGS sequence"/>
</dbReference>
<dbReference type="InterPro" id="IPR016092">
    <property type="entry name" value="ATAP"/>
</dbReference>
<dbReference type="OrthoDB" id="9801228at2"/>
<dbReference type="InterPro" id="IPR031108">
    <property type="entry name" value="IscA_plant_cyanobact"/>
</dbReference>
<gene>
    <name evidence="2" type="ORF">H1P_150050</name>
</gene>
<accession>A0A563VM11</accession>
<dbReference type="GO" id="GO:0051537">
    <property type="term" value="F:2 iron, 2 sulfur cluster binding"/>
    <property type="evidence" value="ECO:0007669"/>
    <property type="project" value="UniProtKB-ARBA"/>
</dbReference>
<dbReference type="PROSITE" id="PS01152">
    <property type="entry name" value="HESB"/>
    <property type="match status" value="1"/>
</dbReference>
<dbReference type="InterPro" id="IPR017870">
    <property type="entry name" value="FeS_cluster_insertion_CS"/>
</dbReference>
<proteinExistence type="predicted"/>
<dbReference type="SUPFAM" id="SSF89360">
    <property type="entry name" value="HesB-like domain"/>
    <property type="match status" value="1"/>
</dbReference>
<reference evidence="2 3" key="1">
    <citation type="submission" date="2019-01" db="EMBL/GenBank/DDBJ databases">
        <authorList>
            <person name="Brito A."/>
        </authorList>
    </citation>
    <scope>NUCLEOTIDE SEQUENCE [LARGE SCALE GENOMIC DNA]</scope>
    <source>
        <strain evidence="2">1</strain>
    </source>
</reference>
<feature type="domain" description="Core" evidence="1">
    <location>
        <begin position="2"/>
        <end position="102"/>
    </location>
</feature>
<protein>
    <recommendedName>
        <fullName evidence="1">Core domain-containing protein</fullName>
    </recommendedName>
</protein>
<dbReference type="PANTHER" id="PTHR47265">
    <property type="entry name" value="IRON-SULFUR ASSEMBLY PROTEIN ISCA, CHLOROPLASTIC"/>
    <property type="match status" value="1"/>
</dbReference>
<sequence>MIEISQAAAQEIARIQSTRHKPDSKLRLKVEQGGCSGLFYCLDLESQANQQDRCFDSNGISVVIDPQSYIYLDGTKLDYAEDLMGGGFRFQNPNAAKTCGCGISFSEKKHTPG</sequence>
<dbReference type="InterPro" id="IPR000361">
    <property type="entry name" value="ATAP_core_dom"/>
</dbReference>
<dbReference type="PANTHER" id="PTHR47265:SF1">
    <property type="entry name" value="IRON-SULFUR ASSEMBLY PROTEIN ISCA, CHLOROPLASTIC"/>
    <property type="match status" value="1"/>
</dbReference>
<evidence type="ECO:0000313" key="3">
    <source>
        <dbReference type="Proteomes" id="UP000320055"/>
    </source>
</evidence>
<dbReference type="RefSeq" id="WP_144864167.1">
    <property type="nucleotide sequence ID" value="NZ_LR213777.1"/>
</dbReference>
<dbReference type="EMBL" id="CAACVJ010000057">
    <property type="protein sequence ID" value="VEP12486.1"/>
    <property type="molecule type" value="Genomic_DNA"/>
</dbReference>
<dbReference type="AlphaFoldDB" id="A0A563VM11"/>
<dbReference type="InterPro" id="IPR035903">
    <property type="entry name" value="HesB-like_dom_sf"/>
</dbReference>